<sequence length="358" mass="41296">MPEYRNQHYVPQFYLTRFSDDGDRINLYNVQAQQEFNEPISRVCSRSYFYSDDTDVEIAIGQIEGSLAEGLTEIINAEAVSEFQVQDDLKPNWLQVMQFLTFQEARTALSKEELERDSDLFFEEFVRAGVEAGELEPEYLDKVRDGEITFEWDQSPQIHSMLYQLHCAPLLADLYGTIFVNDTSSAFVTSDHPVVRHNPYYADEGFSQLAGWQARGLQIYCPLSPDLYLLLHDPECYDVNSRPEGSLTINDEDVIQELNRLQLVQCENNVFYGESGRQAEMQQLHDELEPFVDRDRSSRGAFESQSGIGVYTHIGIPEFQPDLPFVTENPGVEFTPERVEGSRKEQEKFWEEQFGDLL</sequence>
<dbReference type="STRING" id="1202768.SAMN05216285_1223"/>
<proteinExistence type="predicted"/>
<evidence type="ECO:0000313" key="1">
    <source>
        <dbReference type="EMBL" id="SEV94680.1"/>
    </source>
</evidence>
<dbReference type="OrthoDB" id="202624at2157"/>
<name>A0A1I0N0R8_9EURY</name>
<dbReference type="RefSeq" id="WP_074854652.1">
    <property type="nucleotide sequence ID" value="NZ_FOIS01000002.1"/>
</dbReference>
<dbReference type="Proteomes" id="UP000183275">
    <property type="component" value="Unassembled WGS sequence"/>
</dbReference>
<organism evidence="1 2">
    <name type="scientific">Natrinema salifodinae</name>
    <dbReference type="NCBI Taxonomy" id="1202768"/>
    <lineage>
        <taxon>Archaea</taxon>
        <taxon>Methanobacteriati</taxon>
        <taxon>Methanobacteriota</taxon>
        <taxon>Stenosarchaea group</taxon>
        <taxon>Halobacteria</taxon>
        <taxon>Halobacteriales</taxon>
        <taxon>Natrialbaceae</taxon>
        <taxon>Natrinema</taxon>
    </lineage>
</organism>
<gene>
    <name evidence="1" type="ORF">SAMN05216285_1223</name>
</gene>
<dbReference type="EMBL" id="FOIS01000002">
    <property type="protein sequence ID" value="SEV94680.1"/>
    <property type="molecule type" value="Genomic_DNA"/>
</dbReference>
<accession>A0A1I0N0R8</accession>
<evidence type="ECO:0000313" key="2">
    <source>
        <dbReference type="Proteomes" id="UP000183275"/>
    </source>
</evidence>
<dbReference type="InterPro" id="IPR025332">
    <property type="entry name" value="DUF4238"/>
</dbReference>
<protein>
    <recommendedName>
        <fullName evidence="3">DUF4238 domain-containing protein</fullName>
    </recommendedName>
</protein>
<evidence type="ECO:0008006" key="3">
    <source>
        <dbReference type="Google" id="ProtNLM"/>
    </source>
</evidence>
<keyword evidence="2" id="KW-1185">Reference proteome</keyword>
<reference evidence="2" key="1">
    <citation type="submission" date="2016-10" db="EMBL/GenBank/DDBJ databases">
        <authorList>
            <person name="Varghese N."/>
        </authorList>
    </citation>
    <scope>NUCLEOTIDE SEQUENCE [LARGE SCALE GENOMIC DNA]</scope>
    <source>
        <strain evidence="2">CGMCC 1.12284</strain>
    </source>
</reference>
<dbReference type="Pfam" id="PF14022">
    <property type="entry name" value="DUF4238"/>
    <property type="match status" value="1"/>
</dbReference>
<dbReference type="AlphaFoldDB" id="A0A1I0N0R8"/>